<keyword evidence="3" id="KW-0808">Transferase</keyword>
<keyword evidence="11" id="KW-0234">DNA repair</keyword>
<dbReference type="EMBL" id="MN079142">
    <property type="protein sequence ID" value="QEA06416.1"/>
    <property type="molecule type" value="Genomic_DNA"/>
</dbReference>
<dbReference type="Gene3D" id="3.30.160.70">
    <property type="entry name" value="Methylated DNA-protein cysteine methyltransferase domain"/>
    <property type="match status" value="1"/>
</dbReference>
<dbReference type="GO" id="GO:0043565">
    <property type="term" value="F:sequence-specific DNA binding"/>
    <property type="evidence" value="ECO:0007669"/>
    <property type="project" value="InterPro"/>
</dbReference>
<evidence type="ECO:0000256" key="4">
    <source>
        <dbReference type="ARBA" id="ARBA00022723"/>
    </source>
</evidence>
<dbReference type="GO" id="GO:0032259">
    <property type="term" value="P:methylation"/>
    <property type="evidence" value="ECO:0007669"/>
    <property type="project" value="UniProtKB-KW"/>
</dbReference>
<dbReference type="SUPFAM" id="SSF57884">
    <property type="entry name" value="Ada DNA repair protein, N-terminal domain (N-Ada 10)"/>
    <property type="match status" value="1"/>
</dbReference>
<evidence type="ECO:0000256" key="1">
    <source>
        <dbReference type="ARBA" id="ARBA00001947"/>
    </source>
</evidence>
<dbReference type="Gene3D" id="3.40.10.10">
    <property type="entry name" value="DNA Methylphosphotriester Repair Domain"/>
    <property type="match status" value="1"/>
</dbReference>
<name>A0A5B8RCN9_9ZZZZ</name>
<dbReference type="FunFam" id="3.40.10.10:FF:000001">
    <property type="entry name" value="DNA-3-methyladenine glycosylase 2"/>
    <property type="match status" value="1"/>
</dbReference>
<dbReference type="Gene3D" id="1.10.10.60">
    <property type="entry name" value="Homeodomain-like"/>
    <property type="match status" value="1"/>
</dbReference>
<keyword evidence="9" id="KW-0010">Activator</keyword>
<organism evidence="13">
    <name type="scientific">uncultured organism</name>
    <dbReference type="NCBI Taxonomy" id="155900"/>
    <lineage>
        <taxon>unclassified sequences</taxon>
        <taxon>environmental samples</taxon>
    </lineage>
</organism>
<dbReference type="InterPro" id="IPR008332">
    <property type="entry name" value="MethylG_MeTrfase_N"/>
</dbReference>
<evidence type="ECO:0000313" key="13">
    <source>
        <dbReference type="EMBL" id="QEA06416.1"/>
    </source>
</evidence>
<dbReference type="AlphaFoldDB" id="A0A5B8RCN9"/>
<keyword evidence="10" id="KW-0804">Transcription</keyword>
<dbReference type="PANTHER" id="PTHR46796">
    <property type="entry name" value="HTH-TYPE TRANSCRIPTIONAL ACTIVATOR RHAS-RELATED"/>
    <property type="match status" value="1"/>
</dbReference>
<comment type="cofactor">
    <cofactor evidence="1">
        <name>Zn(2+)</name>
        <dbReference type="ChEBI" id="CHEBI:29105"/>
    </cofactor>
</comment>
<keyword evidence="4" id="KW-0479">Metal-binding</keyword>
<evidence type="ECO:0000256" key="6">
    <source>
        <dbReference type="ARBA" id="ARBA00022833"/>
    </source>
</evidence>
<dbReference type="SMART" id="SM00342">
    <property type="entry name" value="HTH_ARAC"/>
    <property type="match status" value="1"/>
</dbReference>
<dbReference type="SUPFAM" id="SSF53155">
    <property type="entry name" value="Methylated DNA-protein cysteine methyltransferase domain"/>
    <property type="match status" value="1"/>
</dbReference>
<evidence type="ECO:0000259" key="12">
    <source>
        <dbReference type="PROSITE" id="PS01124"/>
    </source>
</evidence>
<evidence type="ECO:0000256" key="9">
    <source>
        <dbReference type="ARBA" id="ARBA00023159"/>
    </source>
</evidence>
<gene>
    <name evidence="13" type="primary">ada</name>
    <name evidence="13" type="ORF">KBTEX_02754</name>
</gene>
<dbReference type="InterPro" id="IPR018060">
    <property type="entry name" value="HTH_AraC"/>
</dbReference>
<evidence type="ECO:0000256" key="8">
    <source>
        <dbReference type="ARBA" id="ARBA00023125"/>
    </source>
</evidence>
<protein>
    <submittedName>
        <fullName evidence="13">Bifunctional transcriptional activator/DNA repair enzyme Ada</fullName>
    </submittedName>
</protein>
<evidence type="ECO:0000256" key="3">
    <source>
        <dbReference type="ARBA" id="ARBA00022679"/>
    </source>
</evidence>
<dbReference type="InterPro" id="IPR004026">
    <property type="entry name" value="Ada_DNA_repair_Zn-bd"/>
</dbReference>
<sequence>MTRKDVATDDGRWRAVIGNDTAADGRFIYAVRTTGIYCRPSCRSRPPRRGNVAYFDTPADAEAAGFRPCKRCRPAGGADPASGALVAACRVLEQAEREPALEELAGRVGLTPARLRRLFQARLGITPKGYAKALKARRLAQRLKAGAMVTEALYEAGYGAPSRAYEAVAQRLGMTPTVYAGGGQGESIRYAVVPCALGRLLVAVTERGLCAVALGAGDAEVAACLRARFPKAVLTEDRAGLAAMVRAVAARATVPRAGPDLPLDILGTAFRERIRTGLGHVTAG</sequence>
<evidence type="ECO:0000256" key="5">
    <source>
        <dbReference type="ARBA" id="ARBA00022763"/>
    </source>
</evidence>
<evidence type="ECO:0000256" key="7">
    <source>
        <dbReference type="ARBA" id="ARBA00023015"/>
    </source>
</evidence>
<dbReference type="GO" id="GO:0006307">
    <property type="term" value="P:DNA alkylation repair"/>
    <property type="evidence" value="ECO:0007669"/>
    <property type="project" value="UniProtKB-ARBA"/>
</dbReference>
<dbReference type="PANTHER" id="PTHR46796:SF15">
    <property type="entry name" value="BLL1074 PROTEIN"/>
    <property type="match status" value="1"/>
</dbReference>
<keyword evidence="5" id="KW-0227">DNA damage</keyword>
<keyword evidence="8" id="KW-0238">DNA-binding</keyword>
<reference evidence="13" key="1">
    <citation type="submission" date="2019-06" db="EMBL/GenBank/DDBJ databases">
        <authorList>
            <person name="Murdoch R.W."/>
            <person name="Fathepure B."/>
        </authorList>
    </citation>
    <scope>NUCLEOTIDE SEQUENCE</scope>
</reference>
<evidence type="ECO:0000256" key="2">
    <source>
        <dbReference type="ARBA" id="ARBA00022603"/>
    </source>
</evidence>
<accession>A0A5B8RCN9</accession>
<dbReference type="PROSITE" id="PS01124">
    <property type="entry name" value="HTH_ARAC_FAMILY_2"/>
    <property type="match status" value="1"/>
</dbReference>
<dbReference type="GO" id="GO:0008270">
    <property type="term" value="F:zinc ion binding"/>
    <property type="evidence" value="ECO:0007669"/>
    <property type="project" value="InterPro"/>
</dbReference>
<keyword evidence="7" id="KW-0805">Transcription regulation</keyword>
<dbReference type="GO" id="GO:0003908">
    <property type="term" value="F:methylated-DNA-[protein]-cysteine S-methyltransferase activity"/>
    <property type="evidence" value="ECO:0007669"/>
    <property type="project" value="InterPro"/>
</dbReference>
<evidence type="ECO:0000256" key="11">
    <source>
        <dbReference type="ARBA" id="ARBA00023204"/>
    </source>
</evidence>
<dbReference type="Pfam" id="PF02870">
    <property type="entry name" value="Methyltransf_1N"/>
    <property type="match status" value="1"/>
</dbReference>
<proteinExistence type="predicted"/>
<dbReference type="InterPro" id="IPR035451">
    <property type="entry name" value="Ada-like_dom_sf"/>
</dbReference>
<dbReference type="GO" id="GO:0003700">
    <property type="term" value="F:DNA-binding transcription factor activity"/>
    <property type="evidence" value="ECO:0007669"/>
    <property type="project" value="InterPro"/>
</dbReference>
<keyword evidence="2" id="KW-0489">Methyltransferase</keyword>
<dbReference type="Pfam" id="PF12833">
    <property type="entry name" value="HTH_18"/>
    <property type="match status" value="1"/>
</dbReference>
<evidence type="ECO:0000256" key="10">
    <source>
        <dbReference type="ARBA" id="ARBA00023163"/>
    </source>
</evidence>
<feature type="domain" description="HTH araC/xylS-type" evidence="12">
    <location>
        <begin position="91"/>
        <end position="182"/>
    </location>
</feature>
<dbReference type="Pfam" id="PF02805">
    <property type="entry name" value="Ada_Zn_binding"/>
    <property type="match status" value="1"/>
</dbReference>
<dbReference type="InterPro" id="IPR050204">
    <property type="entry name" value="AraC_XylS_family_regulators"/>
</dbReference>
<dbReference type="InterPro" id="IPR036631">
    <property type="entry name" value="MGMT_N_sf"/>
</dbReference>
<keyword evidence="6" id="KW-0862">Zinc</keyword>